<evidence type="ECO:0000256" key="1">
    <source>
        <dbReference type="ARBA" id="ARBA00004496"/>
    </source>
</evidence>
<dbReference type="SMART" id="SM00448">
    <property type="entry name" value="REC"/>
    <property type="match status" value="1"/>
</dbReference>
<evidence type="ECO:0000256" key="7">
    <source>
        <dbReference type="ARBA" id="ARBA00023159"/>
    </source>
</evidence>
<keyword evidence="13" id="KW-1185">Reference proteome</keyword>
<dbReference type="PANTHER" id="PTHR45526">
    <property type="entry name" value="TRANSCRIPTIONAL REGULATORY PROTEIN DPIA"/>
    <property type="match status" value="1"/>
</dbReference>
<dbReference type="Gene3D" id="3.40.50.2300">
    <property type="match status" value="1"/>
</dbReference>
<reference evidence="12 13" key="1">
    <citation type="submission" date="2024-10" db="EMBL/GenBank/DDBJ databases">
        <title>The Natural Products Discovery Center: Release of the First 8490 Sequenced Strains for Exploring Actinobacteria Biosynthetic Diversity.</title>
        <authorList>
            <person name="Kalkreuter E."/>
            <person name="Kautsar S.A."/>
            <person name="Yang D."/>
            <person name="Bader C.D."/>
            <person name="Teijaro C.N."/>
            <person name="Fluegel L."/>
            <person name="Davis C.M."/>
            <person name="Simpson J.R."/>
            <person name="Lauterbach L."/>
            <person name="Steele A.D."/>
            <person name="Gui C."/>
            <person name="Meng S."/>
            <person name="Li G."/>
            <person name="Viehrig K."/>
            <person name="Ye F."/>
            <person name="Su P."/>
            <person name="Kiefer A.F."/>
            <person name="Nichols A."/>
            <person name="Cepeda A.J."/>
            <person name="Yan W."/>
            <person name="Fan B."/>
            <person name="Jiang Y."/>
            <person name="Adhikari A."/>
            <person name="Zheng C.-J."/>
            <person name="Schuster L."/>
            <person name="Cowan T.M."/>
            <person name="Smanski M.J."/>
            <person name="Chevrette M.G."/>
            <person name="De Carvalho L.P.S."/>
            <person name="Shen B."/>
        </authorList>
    </citation>
    <scope>NUCLEOTIDE SEQUENCE [LARGE SCALE GENOMIC DNA]</scope>
    <source>
        <strain evidence="12 13">NPDC001281</strain>
    </source>
</reference>
<dbReference type="InterPro" id="IPR011006">
    <property type="entry name" value="CheY-like_superfamily"/>
</dbReference>
<dbReference type="SUPFAM" id="SSF52172">
    <property type="entry name" value="CheY-like"/>
    <property type="match status" value="1"/>
</dbReference>
<dbReference type="SUPFAM" id="SSF46785">
    <property type="entry name" value="Winged helix' DNA-binding domain"/>
    <property type="match status" value="1"/>
</dbReference>
<keyword evidence="3 10" id="KW-0597">Phosphoprotein</keyword>
<evidence type="ECO:0000259" key="11">
    <source>
        <dbReference type="PROSITE" id="PS50110"/>
    </source>
</evidence>
<evidence type="ECO:0000256" key="5">
    <source>
        <dbReference type="ARBA" id="ARBA00023015"/>
    </source>
</evidence>
<dbReference type="InterPro" id="IPR001789">
    <property type="entry name" value="Sig_transdc_resp-reg_receiver"/>
</dbReference>
<proteinExistence type="predicted"/>
<comment type="subcellular location">
    <subcellularLocation>
        <location evidence="1 9">Cytoplasm</location>
    </subcellularLocation>
</comment>
<dbReference type="Pfam" id="PF08279">
    <property type="entry name" value="HTH_11"/>
    <property type="match status" value="1"/>
</dbReference>
<evidence type="ECO:0000256" key="8">
    <source>
        <dbReference type="ARBA" id="ARBA00023163"/>
    </source>
</evidence>
<dbReference type="Pfam" id="PF00072">
    <property type="entry name" value="Response_reg"/>
    <property type="match status" value="1"/>
</dbReference>
<name>A0ABW6V0C2_MICFU</name>
<evidence type="ECO:0000256" key="4">
    <source>
        <dbReference type="ARBA" id="ARBA00023012"/>
    </source>
</evidence>
<dbReference type="PIRSF" id="PIRSF006171">
    <property type="entry name" value="RR_citrat_malat"/>
    <property type="match status" value="1"/>
</dbReference>
<dbReference type="InterPro" id="IPR036388">
    <property type="entry name" value="WH-like_DNA-bd_sf"/>
</dbReference>
<evidence type="ECO:0000256" key="10">
    <source>
        <dbReference type="PROSITE-ProRule" id="PRU00169"/>
    </source>
</evidence>
<dbReference type="RefSeq" id="WP_066941930.1">
    <property type="nucleotide sequence ID" value="NZ_BBYK01000048.1"/>
</dbReference>
<dbReference type="PANTHER" id="PTHR45526:SF1">
    <property type="entry name" value="TRANSCRIPTIONAL REGULATORY PROTEIN DCUR-RELATED"/>
    <property type="match status" value="1"/>
</dbReference>
<evidence type="ECO:0000256" key="6">
    <source>
        <dbReference type="ARBA" id="ARBA00023125"/>
    </source>
</evidence>
<evidence type="ECO:0000256" key="3">
    <source>
        <dbReference type="ARBA" id="ARBA00022553"/>
    </source>
</evidence>
<keyword evidence="4 9" id="KW-0902">Two-component regulatory system</keyword>
<evidence type="ECO:0000256" key="2">
    <source>
        <dbReference type="ARBA" id="ARBA00022490"/>
    </source>
</evidence>
<accession>A0ABW6V0C2</accession>
<sequence length="219" mass="23391">MIDVLVVDDDFRVAQVHAGFVELVPGFRVAGQAHTAVAAAETAARLRPDLVLLDVYLPDGSGLDLIRELAADVIVLTAADDAASVRAALSRGALHYVIKPFGAQDLGNRLRGYARYRRLLGSATGMNQSSIDEALRVLHRADQAPARGPKGHSPVTVRLIADILRASENALSAAEIAARIGVSRATAQRYLAGLTESGRVAMTLRYGATGRPEHLYTWC</sequence>
<organism evidence="12 13">
    <name type="scientific">Microtetraspora fusca</name>
    <dbReference type="NCBI Taxonomy" id="1997"/>
    <lineage>
        <taxon>Bacteria</taxon>
        <taxon>Bacillati</taxon>
        <taxon>Actinomycetota</taxon>
        <taxon>Actinomycetes</taxon>
        <taxon>Streptosporangiales</taxon>
        <taxon>Streptosporangiaceae</taxon>
        <taxon>Microtetraspora</taxon>
    </lineage>
</organism>
<keyword evidence="6 9" id="KW-0238">DNA-binding</keyword>
<keyword evidence="8 9" id="KW-0804">Transcription</keyword>
<comment type="caution">
    <text evidence="12">The sequence shown here is derived from an EMBL/GenBank/DDBJ whole genome shotgun (WGS) entry which is preliminary data.</text>
</comment>
<feature type="domain" description="Response regulatory" evidence="11">
    <location>
        <begin position="3"/>
        <end position="114"/>
    </location>
</feature>
<dbReference type="Gene3D" id="1.10.10.10">
    <property type="entry name" value="Winged helix-like DNA-binding domain superfamily/Winged helix DNA-binding domain"/>
    <property type="match status" value="1"/>
</dbReference>
<dbReference type="InterPro" id="IPR013196">
    <property type="entry name" value="HTH_11"/>
</dbReference>
<dbReference type="InterPro" id="IPR036390">
    <property type="entry name" value="WH_DNA-bd_sf"/>
</dbReference>
<keyword evidence="2 9" id="KW-0963">Cytoplasm</keyword>
<dbReference type="PROSITE" id="PS50110">
    <property type="entry name" value="RESPONSE_REGULATORY"/>
    <property type="match status" value="1"/>
</dbReference>
<dbReference type="EMBL" id="JBIAXI010000001">
    <property type="protein sequence ID" value="MFF4771354.1"/>
    <property type="molecule type" value="Genomic_DNA"/>
</dbReference>
<keyword evidence="7 9" id="KW-0010">Activator</keyword>
<dbReference type="InterPro" id="IPR024187">
    <property type="entry name" value="Sig_transdc_resp-reg_cit/mal"/>
</dbReference>
<dbReference type="Proteomes" id="UP001602119">
    <property type="component" value="Unassembled WGS sequence"/>
</dbReference>
<gene>
    <name evidence="12" type="ORF">ACFY05_00690</name>
</gene>
<keyword evidence="5 9" id="KW-0805">Transcription regulation</keyword>
<dbReference type="InterPro" id="IPR051271">
    <property type="entry name" value="2C-system_Tx_regulators"/>
</dbReference>
<evidence type="ECO:0000313" key="12">
    <source>
        <dbReference type="EMBL" id="MFF4771354.1"/>
    </source>
</evidence>
<feature type="modified residue" description="4-aspartylphosphate" evidence="10">
    <location>
        <position position="54"/>
    </location>
</feature>
<evidence type="ECO:0000313" key="13">
    <source>
        <dbReference type="Proteomes" id="UP001602119"/>
    </source>
</evidence>
<evidence type="ECO:0000256" key="9">
    <source>
        <dbReference type="PIRNR" id="PIRNR006171"/>
    </source>
</evidence>
<protein>
    <recommendedName>
        <fullName evidence="9">Transcriptional regulatory protein</fullName>
    </recommendedName>
</protein>